<dbReference type="VEuPathDB" id="VectorBase:BGLAX_046879"/>
<evidence type="ECO:0000313" key="10">
    <source>
        <dbReference type="RefSeq" id="XP_013095394.1"/>
    </source>
</evidence>
<dbReference type="InterPro" id="IPR000742">
    <property type="entry name" value="EGF"/>
</dbReference>
<feature type="domain" description="EGF-like" evidence="5">
    <location>
        <begin position="703"/>
        <end position="734"/>
    </location>
</feature>
<feature type="domain" description="EGF-like" evidence="5">
    <location>
        <begin position="672"/>
        <end position="701"/>
    </location>
</feature>
<keyword evidence="3" id="KW-0472">Membrane</keyword>
<keyword evidence="3" id="KW-0812">Transmembrane</keyword>
<dbReference type="RefSeq" id="XP_013095393.1">
    <property type="nucleotide sequence ID" value="XM_013239939.2"/>
</dbReference>
<dbReference type="InterPro" id="IPR042635">
    <property type="entry name" value="MEGF10/SREC1/2-like"/>
</dbReference>
<evidence type="ECO:0000313" key="6">
    <source>
        <dbReference type="EnsemblMetazoa" id="BGLB023903-PA"/>
    </source>
</evidence>
<gene>
    <name evidence="6" type="primary">106078881</name>
    <name evidence="9 10" type="synonym">LOC106078881</name>
</gene>
<dbReference type="KEGG" id="bgt:106078881"/>
<keyword evidence="3" id="KW-1133">Transmembrane helix</keyword>
<evidence type="ECO:0000256" key="3">
    <source>
        <dbReference type="SAM" id="Phobius"/>
    </source>
</evidence>
<reference evidence="6" key="1">
    <citation type="submission" date="2020-05" db="UniProtKB">
        <authorList>
            <consortium name="EnsemblMetazoa"/>
        </authorList>
    </citation>
    <scope>IDENTIFICATION</scope>
    <source>
        <strain evidence="6">BB02</strain>
    </source>
</reference>
<feature type="compositionally biased region" description="Polar residues" evidence="2">
    <location>
        <begin position="266"/>
        <end position="275"/>
    </location>
</feature>
<evidence type="ECO:0000256" key="4">
    <source>
        <dbReference type="SAM" id="SignalP"/>
    </source>
</evidence>
<feature type="chain" id="PRO_5014285057" evidence="4">
    <location>
        <begin position="32"/>
        <end position="819"/>
    </location>
</feature>
<keyword evidence="8" id="KW-1185">Reference proteome</keyword>
<keyword evidence="4" id="KW-0732">Signal</keyword>
<feature type="signal peptide" evidence="4">
    <location>
        <begin position="1"/>
        <end position="31"/>
    </location>
</feature>
<dbReference type="OrthoDB" id="27819at2759"/>
<dbReference type="Proteomes" id="UP000076420">
    <property type="component" value="Unassembled WGS sequence"/>
</dbReference>
<dbReference type="PANTHER" id="PTHR24043">
    <property type="entry name" value="SCAVENGER RECEPTOR CLASS F"/>
    <property type="match status" value="1"/>
</dbReference>
<keyword evidence="1" id="KW-0245">EGF-like domain</keyword>
<protein>
    <submittedName>
        <fullName evidence="9 10">Uncharacterized protein LOC106078881</fullName>
    </submittedName>
</protein>
<evidence type="ECO:0000256" key="1">
    <source>
        <dbReference type="ARBA" id="ARBA00022536"/>
    </source>
</evidence>
<feature type="domain" description="EGF-like" evidence="5">
    <location>
        <begin position="605"/>
        <end position="637"/>
    </location>
</feature>
<accession>A0A2C9KVE9</accession>
<dbReference type="RefSeq" id="XP_013095394.1">
    <property type="nucleotide sequence ID" value="XM_013239940.2"/>
</dbReference>
<dbReference type="AlphaFoldDB" id="A0A2C9KVE9"/>
<dbReference type="Proteomes" id="UP001165740">
    <property type="component" value="Chromosome 16"/>
</dbReference>
<evidence type="ECO:0000313" key="8">
    <source>
        <dbReference type="Proteomes" id="UP001165740"/>
    </source>
</evidence>
<evidence type="ECO:0000313" key="7">
    <source>
        <dbReference type="Proteomes" id="UP000076420"/>
    </source>
</evidence>
<proteinExistence type="predicted"/>
<feature type="compositionally biased region" description="Polar residues" evidence="2">
    <location>
        <begin position="249"/>
        <end position="258"/>
    </location>
</feature>
<dbReference type="PANTHER" id="PTHR24043:SF8">
    <property type="entry name" value="EGF-LIKE DOMAIN-CONTAINING PROTEIN"/>
    <property type="match status" value="1"/>
</dbReference>
<sequence>MGRAEDQPQEIMRTLALVLFLVCLSATPCQAQNSTNNDTNADSNITTPVLRPNEGRPIGGPSNLTPFPLSNNSFATPSTMQTPANISVPEGCVRGMYGMHCRYRCYCDPPSCDDDGMCTLANQCMLMRFGYKCQESNYGSFDVKAPDFPLVDGNPDTSLAPGTKETSIELSQPIPVSYIRLVASNMDKLNEFKNLDVTFFGTNPRRLVTMMTFNMNTSKSPGERTETLGAATFMVMTSTTKGMPKPEVNPTTAANNESKNVDRLTTESSNASITASKERKKRQADEVTDDAAAPTGGVTQGIANADNVTRQTEKVTETEMKTTPKRVTSAMTPAKTTVAQIPKCDQVVPPKELIETHIIKIDGRYYTDVRFVQPVLIQSIQMKGNALDSVGEVYISGGIDFGPRGTFFISDAGYAKPAVLNDRVTVEDCVGSEGNTQFPEITFESNTSFILTHVYIQLDWSNVRSDVKGKISVQNWDKSIYWTQDVCFAKHVFLTGVNNGISVDNLVIKGDMDLPPVCIVNIYGVCDLGFYGHKCDQLCSPSCSSEGCDTSTGSCLECATGFYGSLCEMNCPSGCVENTPCHRNTGVCLGGCKSGKFPDTTCDQGCSAGCADDGSCDDSTLECKHGCKAGYYKKTCDMECKGCGGEGGCDQETGTCNGGCMPGLYGEQCNLKCSPDCESGCQMTTGICLGCPPGKAGDHCQDTCSNCAGDGRCDQKDKTCLSGCKTGFTGLTCGDISSSAFFRSTSGAKNDSLLLVGIVVAVGVILLIIVVVAGVFSMKKKPEKPTQKPVLSPRPPSTSASKQVPTEFEIIKDEFGTLV</sequence>
<evidence type="ECO:0000256" key="2">
    <source>
        <dbReference type="SAM" id="MobiDB-lite"/>
    </source>
</evidence>
<evidence type="ECO:0000313" key="9">
    <source>
        <dbReference type="RefSeq" id="XP_013095393.1"/>
    </source>
</evidence>
<reference evidence="9 10" key="2">
    <citation type="submission" date="2025-04" db="UniProtKB">
        <authorList>
            <consortium name="RefSeq"/>
        </authorList>
    </citation>
    <scope>IDENTIFICATION</scope>
</reference>
<organism evidence="6 7">
    <name type="scientific">Biomphalaria glabrata</name>
    <name type="common">Bloodfluke planorb</name>
    <name type="synonym">Freshwater snail</name>
    <dbReference type="NCBI Taxonomy" id="6526"/>
    <lineage>
        <taxon>Eukaryota</taxon>
        <taxon>Metazoa</taxon>
        <taxon>Spiralia</taxon>
        <taxon>Lophotrochozoa</taxon>
        <taxon>Mollusca</taxon>
        <taxon>Gastropoda</taxon>
        <taxon>Heterobranchia</taxon>
        <taxon>Euthyneura</taxon>
        <taxon>Panpulmonata</taxon>
        <taxon>Hygrophila</taxon>
        <taxon>Lymnaeoidea</taxon>
        <taxon>Planorbidae</taxon>
        <taxon>Biomphalaria</taxon>
    </lineage>
</organism>
<feature type="compositionally biased region" description="Low complexity" evidence="2">
    <location>
        <begin position="33"/>
        <end position="44"/>
    </location>
</feature>
<feature type="region of interest" description="Disordered" evidence="2">
    <location>
        <begin position="240"/>
        <end position="333"/>
    </location>
</feature>
<feature type="region of interest" description="Disordered" evidence="2">
    <location>
        <begin position="33"/>
        <end position="62"/>
    </location>
</feature>
<evidence type="ECO:0000259" key="5">
    <source>
        <dbReference type="SMART" id="SM00181"/>
    </source>
</evidence>
<dbReference type="GeneID" id="106078881"/>
<feature type="compositionally biased region" description="Basic and acidic residues" evidence="2">
    <location>
        <begin position="311"/>
        <end position="322"/>
    </location>
</feature>
<dbReference type="EnsemblMetazoa" id="BGLB023903-RB">
    <property type="protein sequence ID" value="BGLB023903-PB"/>
    <property type="gene ID" value="BGLB023903"/>
</dbReference>
<name>A0A2C9KVE9_BIOGL</name>
<feature type="transmembrane region" description="Helical" evidence="3">
    <location>
        <begin position="753"/>
        <end position="776"/>
    </location>
</feature>
<dbReference type="VEuPathDB" id="VectorBase:BGLB023903"/>
<feature type="region of interest" description="Disordered" evidence="2">
    <location>
        <begin position="782"/>
        <end position="804"/>
    </location>
</feature>
<dbReference type="EnsemblMetazoa" id="BGLB023903-RA">
    <property type="protein sequence ID" value="BGLB023903-PA"/>
    <property type="gene ID" value="BGLB023903"/>
</dbReference>
<dbReference type="SMART" id="SM00181">
    <property type="entry name" value="EGF"/>
    <property type="match status" value="4"/>
</dbReference>
<feature type="domain" description="EGF-like" evidence="5">
    <location>
        <begin position="534"/>
        <end position="568"/>
    </location>
</feature>
<dbReference type="GO" id="GO:0005044">
    <property type="term" value="F:scavenger receptor activity"/>
    <property type="evidence" value="ECO:0007669"/>
    <property type="project" value="InterPro"/>
</dbReference>